<dbReference type="Gene3D" id="3.60.21.10">
    <property type="match status" value="1"/>
</dbReference>
<comment type="caution">
    <text evidence="3">The sequence shown here is derived from an EMBL/GenBank/DDBJ whole genome shotgun (WGS) entry which is preliminary data.</text>
</comment>
<protein>
    <recommendedName>
        <fullName evidence="2">Calcineurin-like phosphoesterase domain-containing protein</fullName>
    </recommendedName>
</protein>
<dbReference type="OrthoDB" id="9772095at2"/>
<dbReference type="Pfam" id="PF00149">
    <property type="entry name" value="Metallophos"/>
    <property type="match status" value="1"/>
</dbReference>
<dbReference type="InterPro" id="IPR029052">
    <property type="entry name" value="Metallo-depent_PP-like"/>
</dbReference>
<feature type="chain" id="PRO_5030977955" description="Calcineurin-like phosphoesterase domain-containing protein" evidence="1">
    <location>
        <begin position="28"/>
        <end position="300"/>
    </location>
</feature>
<dbReference type="InterPro" id="IPR051918">
    <property type="entry name" value="STPP_CPPED1"/>
</dbReference>
<proteinExistence type="predicted"/>
<accession>A0A7X2LXA6</accession>
<dbReference type="GO" id="GO:0016787">
    <property type="term" value="F:hydrolase activity"/>
    <property type="evidence" value="ECO:0007669"/>
    <property type="project" value="InterPro"/>
</dbReference>
<feature type="signal peptide" evidence="1">
    <location>
        <begin position="1"/>
        <end position="27"/>
    </location>
</feature>
<dbReference type="SUPFAM" id="SSF56300">
    <property type="entry name" value="Metallo-dependent phosphatases"/>
    <property type="match status" value="1"/>
</dbReference>
<evidence type="ECO:0000313" key="4">
    <source>
        <dbReference type="Proteomes" id="UP000448867"/>
    </source>
</evidence>
<dbReference type="Proteomes" id="UP000448867">
    <property type="component" value="Unassembled WGS sequence"/>
</dbReference>
<name>A0A7X2LXA6_9BACI</name>
<feature type="domain" description="Calcineurin-like phosphoesterase" evidence="2">
    <location>
        <begin position="34"/>
        <end position="227"/>
    </location>
</feature>
<sequence length="300" mass="35215">MCMKYVKWLLCLEAILLLCSFPSSSNAYNQKPFTFVWMTDTQYYAKKYPEILQKQLSWIVNNRESEDIRYVLHTGDLVHNATDPLQWERAHLLLRMLDAEQIPYGVLPGNHDLEQQQEKYQSYYYYFGEHRFNSQASYGGSYQNNYGHYDLLEAGDTQFLIVHMGWKPTKNSIKWMNDILKSHREAYAILAFHDYVSISGRRSKDGEKLFQKVVKKNENVKLVLSGHYYGNRELVTDVEGRKVYQLLSNFQAFPRGGKGYMRLLTFDPVQKLISIKTYSPYLSSGYKEHLQIPFENLSSN</sequence>
<dbReference type="InterPro" id="IPR004843">
    <property type="entry name" value="Calcineurin-like_PHP"/>
</dbReference>
<evidence type="ECO:0000259" key="2">
    <source>
        <dbReference type="Pfam" id="PF00149"/>
    </source>
</evidence>
<gene>
    <name evidence="3" type="ORF">GJU40_09325</name>
</gene>
<dbReference type="AlphaFoldDB" id="A0A7X2LXA6"/>
<keyword evidence="1" id="KW-0732">Signal</keyword>
<evidence type="ECO:0000256" key="1">
    <source>
        <dbReference type="SAM" id="SignalP"/>
    </source>
</evidence>
<dbReference type="PANTHER" id="PTHR43143">
    <property type="entry name" value="METALLOPHOSPHOESTERASE, CALCINEURIN SUPERFAMILY"/>
    <property type="match status" value="1"/>
</dbReference>
<evidence type="ECO:0000313" key="3">
    <source>
        <dbReference type="EMBL" id="MRX72350.1"/>
    </source>
</evidence>
<keyword evidence="4" id="KW-1185">Reference proteome</keyword>
<reference evidence="3 4" key="1">
    <citation type="submission" date="2019-11" db="EMBL/GenBank/DDBJ databases">
        <title>Bacillus lacus genome.</title>
        <authorList>
            <person name="Allen C.J."/>
            <person name="Newman J.D."/>
        </authorList>
    </citation>
    <scope>NUCLEOTIDE SEQUENCE [LARGE SCALE GENOMIC DNA]</scope>
    <source>
        <strain evidence="3 4">KCTC 33946</strain>
    </source>
</reference>
<dbReference type="PANTHER" id="PTHR43143:SF5">
    <property type="entry name" value="SECRETED PROTEIN"/>
    <property type="match status" value="1"/>
</dbReference>
<organism evidence="3 4">
    <name type="scientific">Metabacillus lacus</name>
    <dbReference type="NCBI Taxonomy" id="1983721"/>
    <lineage>
        <taxon>Bacteria</taxon>
        <taxon>Bacillati</taxon>
        <taxon>Bacillota</taxon>
        <taxon>Bacilli</taxon>
        <taxon>Bacillales</taxon>
        <taxon>Bacillaceae</taxon>
        <taxon>Metabacillus</taxon>
    </lineage>
</organism>
<dbReference type="EMBL" id="WKKI01000014">
    <property type="protein sequence ID" value="MRX72350.1"/>
    <property type="molecule type" value="Genomic_DNA"/>
</dbReference>